<evidence type="ECO:0000256" key="9">
    <source>
        <dbReference type="SAM" id="Phobius"/>
    </source>
</evidence>
<keyword evidence="6 7" id="KW-0067">ATP-binding</keyword>
<keyword evidence="9" id="KW-1133">Transmembrane helix</keyword>
<reference evidence="11 12" key="1">
    <citation type="submission" date="2018-10" db="EMBL/GenBank/DDBJ databases">
        <title>Isolation from cow dung.</title>
        <authorList>
            <person name="Ling L."/>
        </authorList>
    </citation>
    <scope>NUCLEOTIDE SEQUENCE [LARGE SCALE GENOMIC DNA]</scope>
    <source>
        <strain evidence="11 12">NEAU-LL90</strain>
    </source>
</reference>
<accession>A0A3M2LBR3</accession>
<dbReference type="InterPro" id="IPR008271">
    <property type="entry name" value="Ser/Thr_kinase_AS"/>
</dbReference>
<keyword evidence="9" id="KW-0472">Membrane</keyword>
<proteinExistence type="predicted"/>
<dbReference type="CDD" id="cd14014">
    <property type="entry name" value="STKc_PknB_like"/>
    <property type="match status" value="1"/>
</dbReference>
<dbReference type="Pfam" id="PF00069">
    <property type="entry name" value="Pkinase"/>
    <property type="match status" value="1"/>
</dbReference>
<evidence type="ECO:0000256" key="1">
    <source>
        <dbReference type="ARBA" id="ARBA00012513"/>
    </source>
</evidence>
<feature type="compositionally biased region" description="Polar residues" evidence="8">
    <location>
        <begin position="418"/>
        <end position="427"/>
    </location>
</feature>
<dbReference type="EMBL" id="RFFH01000001">
    <property type="protein sequence ID" value="RMI34989.1"/>
    <property type="molecule type" value="Genomic_DNA"/>
</dbReference>
<evidence type="ECO:0000256" key="3">
    <source>
        <dbReference type="ARBA" id="ARBA00022679"/>
    </source>
</evidence>
<dbReference type="SUPFAM" id="SSF56112">
    <property type="entry name" value="Protein kinase-like (PK-like)"/>
    <property type="match status" value="1"/>
</dbReference>
<keyword evidence="12" id="KW-1185">Reference proteome</keyword>
<evidence type="ECO:0000256" key="2">
    <source>
        <dbReference type="ARBA" id="ARBA00022527"/>
    </source>
</evidence>
<dbReference type="PROSITE" id="PS00107">
    <property type="entry name" value="PROTEIN_KINASE_ATP"/>
    <property type="match status" value="1"/>
</dbReference>
<dbReference type="Gene3D" id="1.10.510.10">
    <property type="entry name" value="Transferase(Phosphotransferase) domain 1"/>
    <property type="match status" value="1"/>
</dbReference>
<keyword evidence="3" id="KW-0808">Transferase</keyword>
<dbReference type="PROSITE" id="PS00108">
    <property type="entry name" value="PROTEIN_KINASE_ST"/>
    <property type="match status" value="1"/>
</dbReference>
<keyword evidence="9" id="KW-0812">Transmembrane</keyword>
<evidence type="ECO:0000313" key="11">
    <source>
        <dbReference type="EMBL" id="RMI34989.1"/>
    </source>
</evidence>
<keyword evidence="5 11" id="KW-0418">Kinase</keyword>
<feature type="binding site" evidence="7">
    <location>
        <position position="35"/>
    </location>
    <ligand>
        <name>ATP</name>
        <dbReference type="ChEBI" id="CHEBI:30616"/>
    </ligand>
</feature>
<feature type="compositionally biased region" description="Low complexity" evidence="8">
    <location>
        <begin position="300"/>
        <end position="312"/>
    </location>
</feature>
<dbReference type="AlphaFoldDB" id="A0A3M2LBR3"/>
<dbReference type="InterPro" id="IPR000719">
    <property type="entry name" value="Prot_kinase_dom"/>
</dbReference>
<feature type="domain" description="Protein kinase" evidence="10">
    <location>
        <begin position="6"/>
        <end position="260"/>
    </location>
</feature>
<feature type="compositionally biased region" description="Low complexity" evidence="8">
    <location>
        <begin position="326"/>
        <end position="362"/>
    </location>
</feature>
<evidence type="ECO:0000256" key="7">
    <source>
        <dbReference type="PROSITE-ProRule" id="PRU10141"/>
    </source>
</evidence>
<protein>
    <recommendedName>
        <fullName evidence="1">non-specific serine/threonine protein kinase</fullName>
        <ecNumber evidence="1">2.7.11.1</ecNumber>
    </recommendedName>
</protein>
<evidence type="ECO:0000256" key="5">
    <source>
        <dbReference type="ARBA" id="ARBA00022777"/>
    </source>
</evidence>
<gene>
    <name evidence="11" type="ORF">EBN03_01165</name>
</gene>
<evidence type="ECO:0000256" key="8">
    <source>
        <dbReference type="SAM" id="MobiDB-lite"/>
    </source>
</evidence>
<dbReference type="SMART" id="SM00220">
    <property type="entry name" value="S_TKc"/>
    <property type="match status" value="1"/>
</dbReference>
<dbReference type="PANTHER" id="PTHR43289:SF6">
    <property type="entry name" value="SERINE_THREONINE-PROTEIN KINASE NEKL-3"/>
    <property type="match status" value="1"/>
</dbReference>
<sequence length="606" mass="62474">MVDGRFELIESLGSGGMGTVWRALDVVLQRHVALKEVRTAEQDSTPAAVQRERVLREAQALARIGHPNVVAVHHIVDSPAEAHPWIVMELVDGGSLSDVLAGGIIPVERAATLGRGILAGLRAAHAAGVLHRDIKPANVLLRKDDSPVLTDFGIATMTGLTGLTSTGSVVGSLDYVAPERLNGREGLQASDLWSLGLLLFAAVEGYQPMRRDSQVATLAAVLQGEVPTPRNAGALTPVLQALLTPDPDRRPSAEQLDQLLAQVISPGTAVPPGTGAASATTVLSNFPPTGTGFPSVPATGTGFPSVPSGFPSGPTPAPGFPSGPTGYPSGPNPAAGYPSGPSPAAGTTGGAAFPPYSYSAAPGTGPQDGIPLPAPGSHIAMPPPIGPRTPASRVPWLVVPLLVLVAAIAVPIVLASRHSTPKASTSTGGPGTSIIAPPPGVPVTGAPPTRGGTPAQPAGDLLTPDGTRKAIQAIEQKAGNNQFTSLTIYPEYLIANVVLKNRPNVYDEYTYRNGSVTQSDGSKVDSNNPLVAPDTINWDLITPMLATATEKLQVPKITSRYIVIDPDFYFVNDDQPEMSVYISGDHGTGGYVAFNMDGSVAKVYAG</sequence>
<feature type="region of interest" description="Disordered" evidence="8">
    <location>
        <begin position="418"/>
        <end position="438"/>
    </location>
</feature>
<evidence type="ECO:0000313" key="12">
    <source>
        <dbReference type="Proteomes" id="UP000279275"/>
    </source>
</evidence>
<dbReference type="PANTHER" id="PTHR43289">
    <property type="entry name" value="MITOGEN-ACTIVATED PROTEIN KINASE KINASE KINASE 20-RELATED"/>
    <property type="match status" value="1"/>
</dbReference>
<dbReference type="Proteomes" id="UP000279275">
    <property type="component" value="Unassembled WGS sequence"/>
</dbReference>
<dbReference type="GO" id="GO:0004674">
    <property type="term" value="F:protein serine/threonine kinase activity"/>
    <property type="evidence" value="ECO:0007669"/>
    <property type="project" value="UniProtKB-KW"/>
</dbReference>
<name>A0A3M2LBR3_9NOCA</name>
<dbReference type="EC" id="2.7.11.1" evidence="1"/>
<evidence type="ECO:0000259" key="10">
    <source>
        <dbReference type="PROSITE" id="PS50011"/>
    </source>
</evidence>
<feature type="transmembrane region" description="Helical" evidence="9">
    <location>
        <begin position="394"/>
        <end position="414"/>
    </location>
</feature>
<dbReference type="PROSITE" id="PS50011">
    <property type="entry name" value="PROTEIN_KINASE_DOM"/>
    <property type="match status" value="1"/>
</dbReference>
<dbReference type="InterPro" id="IPR011009">
    <property type="entry name" value="Kinase-like_dom_sf"/>
</dbReference>
<dbReference type="InterPro" id="IPR017441">
    <property type="entry name" value="Protein_kinase_ATP_BS"/>
</dbReference>
<organism evidence="11 12">
    <name type="scientific">Nocardia stercoris</name>
    <dbReference type="NCBI Taxonomy" id="2483361"/>
    <lineage>
        <taxon>Bacteria</taxon>
        <taxon>Bacillati</taxon>
        <taxon>Actinomycetota</taxon>
        <taxon>Actinomycetes</taxon>
        <taxon>Mycobacteriales</taxon>
        <taxon>Nocardiaceae</taxon>
        <taxon>Nocardia</taxon>
    </lineage>
</organism>
<evidence type="ECO:0000256" key="6">
    <source>
        <dbReference type="ARBA" id="ARBA00022840"/>
    </source>
</evidence>
<comment type="caution">
    <text evidence="11">The sequence shown here is derived from an EMBL/GenBank/DDBJ whole genome shotgun (WGS) entry which is preliminary data.</text>
</comment>
<evidence type="ECO:0000256" key="4">
    <source>
        <dbReference type="ARBA" id="ARBA00022741"/>
    </source>
</evidence>
<keyword evidence="4 7" id="KW-0547">Nucleotide-binding</keyword>
<keyword evidence="2 11" id="KW-0723">Serine/threonine-protein kinase</keyword>
<dbReference type="GO" id="GO:0005524">
    <property type="term" value="F:ATP binding"/>
    <property type="evidence" value="ECO:0007669"/>
    <property type="project" value="UniProtKB-UniRule"/>
</dbReference>
<feature type="region of interest" description="Disordered" evidence="8">
    <location>
        <begin position="297"/>
        <end position="384"/>
    </location>
</feature>